<comment type="caution">
    <text evidence="3">The sequence shown here is derived from an EMBL/GenBank/DDBJ whole genome shotgun (WGS) entry which is preliminary data.</text>
</comment>
<keyword evidence="4" id="KW-1185">Reference proteome</keyword>
<organism evidence="3 4">
    <name type="scientific">Roseateles paludis</name>
    <dbReference type="NCBI Taxonomy" id="3145238"/>
    <lineage>
        <taxon>Bacteria</taxon>
        <taxon>Pseudomonadati</taxon>
        <taxon>Pseudomonadota</taxon>
        <taxon>Betaproteobacteria</taxon>
        <taxon>Burkholderiales</taxon>
        <taxon>Sphaerotilaceae</taxon>
        <taxon>Roseateles</taxon>
    </lineage>
</organism>
<dbReference type="Pfam" id="PF00583">
    <property type="entry name" value="Acetyltransf_1"/>
    <property type="match status" value="1"/>
</dbReference>
<evidence type="ECO:0000313" key="3">
    <source>
        <dbReference type="EMBL" id="MEO3691510.1"/>
    </source>
</evidence>
<dbReference type="InterPro" id="IPR050769">
    <property type="entry name" value="NAT_camello-type"/>
</dbReference>
<dbReference type="RefSeq" id="WP_347704330.1">
    <property type="nucleotide sequence ID" value="NZ_JBDPZD010000002.1"/>
</dbReference>
<dbReference type="EMBL" id="JBDPZD010000002">
    <property type="protein sequence ID" value="MEO3691510.1"/>
    <property type="molecule type" value="Genomic_DNA"/>
</dbReference>
<dbReference type="PANTHER" id="PTHR13947:SF37">
    <property type="entry name" value="LD18367P"/>
    <property type="match status" value="1"/>
</dbReference>
<proteinExistence type="predicted"/>
<reference evidence="3 4" key="1">
    <citation type="submission" date="2024-05" db="EMBL/GenBank/DDBJ databases">
        <title>Roseateles sp. DJS-2-20 16S ribosomal RNA gene Genome sequencing and assembly.</title>
        <authorList>
            <person name="Woo H."/>
        </authorList>
    </citation>
    <scope>NUCLEOTIDE SEQUENCE [LARGE SCALE GENOMIC DNA]</scope>
    <source>
        <strain evidence="3 4">DJS-2-20</strain>
    </source>
</reference>
<gene>
    <name evidence="3" type="ORF">ABDJ85_08525</name>
</gene>
<dbReference type="InterPro" id="IPR000182">
    <property type="entry name" value="GNAT_dom"/>
</dbReference>
<dbReference type="Proteomes" id="UP001495147">
    <property type="component" value="Unassembled WGS sequence"/>
</dbReference>
<dbReference type="PROSITE" id="PS51186">
    <property type="entry name" value="GNAT"/>
    <property type="match status" value="1"/>
</dbReference>
<dbReference type="SUPFAM" id="SSF55729">
    <property type="entry name" value="Acyl-CoA N-acyltransferases (Nat)"/>
    <property type="match status" value="1"/>
</dbReference>
<name>A0ABV0G1A2_9BURK</name>
<dbReference type="PANTHER" id="PTHR13947">
    <property type="entry name" value="GNAT FAMILY N-ACETYLTRANSFERASE"/>
    <property type="match status" value="1"/>
</dbReference>
<feature type="domain" description="N-acetyltransferase" evidence="2">
    <location>
        <begin position="6"/>
        <end position="170"/>
    </location>
</feature>
<evidence type="ECO:0000313" key="4">
    <source>
        <dbReference type="Proteomes" id="UP001495147"/>
    </source>
</evidence>
<keyword evidence="1" id="KW-0808">Transferase</keyword>
<dbReference type="Gene3D" id="3.40.630.30">
    <property type="match status" value="1"/>
</dbReference>
<evidence type="ECO:0000259" key="2">
    <source>
        <dbReference type="PROSITE" id="PS51186"/>
    </source>
</evidence>
<accession>A0ABV0G1A2</accession>
<dbReference type="InterPro" id="IPR016181">
    <property type="entry name" value="Acyl_CoA_acyltransferase"/>
</dbReference>
<sequence>MALPDLQLRSLVETDLLAYKALRDRMLADFPESFTSDAETERNRDLASYRSRLSGGAAGGTLFTVVALDRRAGGRLVGALTAEREARQKVHHTAHLVGMMVAPDCQGRGIGRALLSETVARLRTEPGISLVTLSVTADNLPAVRVYERCGFERYGCLRGAIRLPDGRELDKALMSLRFA</sequence>
<protein>
    <submittedName>
        <fullName evidence="3">GNAT family N-acetyltransferase</fullName>
    </submittedName>
</protein>
<evidence type="ECO:0000256" key="1">
    <source>
        <dbReference type="ARBA" id="ARBA00022679"/>
    </source>
</evidence>
<dbReference type="CDD" id="cd04301">
    <property type="entry name" value="NAT_SF"/>
    <property type="match status" value="1"/>
</dbReference>